<sequence length="353" mass="37096">MGPVQIVLAFIALAAVSTAVIWKASGWLEAASERLATYYDLPPVIQGAVVVAIGSSFPELSTVIFSTVLHGEFELGIAAVVGSALFNVMIIPALSSLTSDTALNANRDIVYKEAQFYMIAVAVLLLVFSFAVIYHPVDGVPGALDGMVTRSLAVVPLIMYGVYVFVQYQDTIEYSSGVDNGGIALGHEWMRLTVALGAILLGVEGLIRAAIGFGDVLGTPNFLWGVTVVAAGTSIPDAFVSIRAARSGNAIASVANVLGSNIFDLLVCIPAGVMIAGAVTVNYSIAAPLMGVLTVATVIVFLMMRTNLVLTRPEAWILIGLYTLFIVWMCVETFDVVDLVPSLPPPPSASSPQ</sequence>
<dbReference type="AlphaFoldDB" id="A0A2A8D1T4"/>
<feature type="transmembrane region" description="Helical" evidence="5">
    <location>
        <begin position="147"/>
        <end position="168"/>
    </location>
</feature>
<feature type="domain" description="Sodium/calcium exchanger membrane region" evidence="6">
    <location>
        <begin position="191"/>
        <end position="330"/>
    </location>
</feature>
<feature type="transmembrane region" description="Helical" evidence="5">
    <location>
        <begin position="285"/>
        <end position="303"/>
    </location>
</feature>
<accession>A0A2A8D1T4</accession>
<evidence type="ECO:0000256" key="4">
    <source>
        <dbReference type="ARBA" id="ARBA00023136"/>
    </source>
</evidence>
<proteinExistence type="predicted"/>
<keyword evidence="4 5" id="KW-0472">Membrane</keyword>
<feature type="transmembrane region" description="Helical" evidence="5">
    <location>
        <begin position="6"/>
        <end position="24"/>
    </location>
</feature>
<dbReference type="InterPro" id="IPR044880">
    <property type="entry name" value="NCX_ion-bd_dom_sf"/>
</dbReference>
<keyword evidence="2 5" id="KW-0812">Transmembrane</keyword>
<keyword evidence="3 5" id="KW-1133">Transmembrane helix</keyword>
<dbReference type="InterPro" id="IPR004481">
    <property type="entry name" value="K/Na/Ca-exchanger"/>
</dbReference>
<evidence type="ECO:0000256" key="5">
    <source>
        <dbReference type="SAM" id="Phobius"/>
    </source>
</evidence>
<protein>
    <submittedName>
        <fullName evidence="7">Sodium:calcium antiporter</fullName>
    </submittedName>
</protein>
<feature type="transmembrane region" description="Helical" evidence="5">
    <location>
        <begin position="189"/>
        <end position="210"/>
    </location>
</feature>
<dbReference type="PANTHER" id="PTHR10846:SF8">
    <property type="entry name" value="INNER MEMBRANE PROTEIN YRBG"/>
    <property type="match status" value="1"/>
</dbReference>
<feature type="transmembrane region" description="Helical" evidence="5">
    <location>
        <begin position="315"/>
        <end position="334"/>
    </location>
</feature>
<evidence type="ECO:0000259" key="6">
    <source>
        <dbReference type="Pfam" id="PF01699"/>
    </source>
</evidence>
<comment type="caution">
    <text evidence="7">The sequence shown here is derived from an EMBL/GenBank/DDBJ whole genome shotgun (WGS) entry which is preliminary data.</text>
</comment>
<feature type="transmembrane region" description="Helical" evidence="5">
    <location>
        <begin position="75"/>
        <end position="95"/>
    </location>
</feature>
<dbReference type="PANTHER" id="PTHR10846">
    <property type="entry name" value="SODIUM/POTASSIUM/CALCIUM EXCHANGER"/>
    <property type="match status" value="1"/>
</dbReference>
<dbReference type="GO" id="GO:0005886">
    <property type="term" value="C:plasma membrane"/>
    <property type="evidence" value="ECO:0007669"/>
    <property type="project" value="TreeGrafter"/>
</dbReference>
<dbReference type="Gene3D" id="1.20.1420.30">
    <property type="entry name" value="NCX, central ion-binding region"/>
    <property type="match status" value="1"/>
</dbReference>
<name>A0A2A8D1T4_9BACT</name>
<evidence type="ECO:0000256" key="1">
    <source>
        <dbReference type="ARBA" id="ARBA00004141"/>
    </source>
</evidence>
<gene>
    <name evidence="7" type="ORF">CRI94_00955</name>
</gene>
<evidence type="ECO:0000313" key="7">
    <source>
        <dbReference type="EMBL" id="PEN14895.1"/>
    </source>
</evidence>
<dbReference type="GO" id="GO:0006874">
    <property type="term" value="P:intracellular calcium ion homeostasis"/>
    <property type="evidence" value="ECO:0007669"/>
    <property type="project" value="TreeGrafter"/>
</dbReference>
<dbReference type="OrthoDB" id="6146067at2"/>
<dbReference type="EMBL" id="PDEQ01000001">
    <property type="protein sequence ID" value="PEN14895.1"/>
    <property type="molecule type" value="Genomic_DNA"/>
</dbReference>
<dbReference type="GO" id="GO:0005262">
    <property type="term" value="F:calcium channel activity"/>
    <property type="evidence" value="ECO:0007669"/>
    <property type="project" value="TreeGrafter"/>
</dbReference>
<feature type="transmembrane region" description="Helical" evidence="5">
    <location>
        <begin position="222"/>
        <end position="242"/>
    </location>
</feature>
<evidence type="ECO:0000256" key="3">
    <source>
        <dbReference type="ARBA" id="ARBA00022989"/>
    </source>
</evidence>
<feature type="domain" description="Sodium/calcium exchanger membrane region" evidence="6">
    <location>
        <begin position="11"/>
        <end position="168"/>
    </location>
</feature>
<dbReference type="GO" id="GO:0008273">
    <property type="term" value="F:calcium, potassium:sodium antiporter activity"/>
    <property type="evidence" value="ECO:0007669"/>
    <property type="project" value="TreeGrafter"/>
</dbReference>
<dbReference type="Pfam" id="PF01699">
    <property type="entry name" value="Na_Ca_ex"/>
    <property type="match status" value="2"/>
</dbReference>
<reference evidence="7 8" key="1">
    <citation type="submission" date="2017-10" db="EMBL/GenBank/DDBJ databases">
        <title>Draft genome of Longibacter Salinarum.</title>
        <authorList>
            <person name="Goh K.M."/>
            <person name="Shamsir M.S."/>
            <person name="Lim S.W."/>
        </authorList>
    </citation>
    <scope>NUCLEOTIDE SEQUENCE [LARGE SCALE GENOMIC DNA]</scope>
    <source>
        <strain evidence="7 8">KCTC 52045</strain>
    </source>
</reference>
<feature type="transmembrane region" description="Helical" evidence="5">
    <location>
        <begin position="116"/>
        <end position="135"/>
    </location>
</feature>
<feature type="transmembrane region" description="Helical" evidence="5">
    <location>
        <begin position="254"/>
        <end position="279"/>
    </location>
</feature>
<organism evidence="7 8">
    <name type="scientific">Longibacter salinarum</name>
    <dbReference type="NCBI Taxonomy" id="1850348"/>
    <lineage>
        <taxon>Bacteria</taxon>
        <taxon>Pseudomonadati</taxon>
        <taxon>Rhodothermota</taxon>
        <taxon>Rhodothermia</taxon>
        <taxon>Rhodothermales</taxon>
        <taxon>Salisaetaceae</taxon>
        <taxon>Longibacter</taxon>
    </lineage>
</organism>
<dbReference type="RefSeq" id="WP_098073793.1">
    <property type="nucleotide sequence ID" value="NZ_PDEQ01000001.1"/>
</dbReference>
<dbReference type="Proteomes" id="UP000220102">
    <property type="component" value="Unassembled WGS sequence"/>
</dbReference>
<comment type="subcellular location">
    <subcellularLocation>
        <location evidence="1">Membrane</location>
        <topology evidence="1">Multi-pass membrane protein</topology>
    </subcellularLocation>
</comment>
<dbReference type="InterPro" id="IPR004837">
    <property type="entry name" value="NaCa_Exmemb"/>
</dbReference>
<evidence type="ECO:0000313" key="8">
    <source>
        <dbReference type="Proteomes" id="UP000220102"/>
    </source>
</evidence>
<keyword evidence="8" id="KW-1185">Reference proteome</keyword>
<evidence type="ECO:0000256" key="2">
    <source>
        <dbReference type="ARBA" id="ARBA00022692"/>
    </source>
</evidence>